<feature type="region of interest" description="Disordered" evidence="4">
    <location>
        <begin position="1271"/>
        <end position="1364"/>
    </location>
</feature>
<comment type="subcellular location">
    <subcellularLocation>
        <location evidence="1">Membrane</location>
    </subcellularLocation>
</comment>
<evidence type="ECO:0000313" key="7">
    <source>
        <dbReference type="Proteomes" id="UP001652583"/>
    </source>
</evidence>
<dbReference type="GeneID" id="106977381"/>
<dbReference type="SUPFAM" id="SSF49562">
    <property type="entry name" value="C2 domain (Calcium/lipid-binding domain, CaLB)"/>
    <property type="match status" value="2"/>
</dbReference>
<feature type="region of interest" description="Disordered" evidence="4">
    <location>
        <begin position="1210"/>
        <end position="1238"/>
    </location>
</feature>
<feature type="compositionally biased region" description="Polar residues" evidence="4">
    <location>
        <begin position="556"/>
        <end position="567"/>
    </location>
</feature>
<dbReference type="Gene3D" id="6.10.250.3000">
    <property type="match status" value="1"/>
</dbReference>
<feature type="compositionally biased region" description="Basic and acidic residues" evidence="4">
    <location>
        <begin position="1146"/>
        <end position="1168"/>
    </location>
</feature>
<evidence type="ECO:0000256" key="3">
    <source>
        <dbReference type="ARBA" id="ARBA00023136"/>
    </source>
</evidence>
<keyword evidence="7" id="KW-1185">Reference proteome</keyword>
<feature type="domain" description="C2" evidence="5">
    <location>
        <begin position="1398"/>
        <end position="1523"/>
    </location>
</feature>
<dbReference type="PANTHER" id="PTHR45716">
    <property type="entry name" value="BITESIZE, ISOFORM I"/>
    <property type="match status" value="1"/>
</dbReference>
<accession>A0ABM3NGL1</accession>
<feature type="domain" description="C2" evidence="5">
    <location>
        <begin position="1538"/>
        <end position="1667"/>
    </location>
</feature>
<evidence type="ECO:0000256" key="2">
    <source>
        <dbReference type="ARBA" id="ARBA00022737"/>
    </source>
</evidence>
<evidence type="ECO:0000256" key="4">
    <source>
        <dbReference type="SAM" id="MobiDB-lite"/>
    </source>
</evidence>
<feature type="compositionally biased region" description="Polar residues" evidence="4">
    <location>
        <begin position="1344"/>
        <end position="1358"/>
    </location>
</feature>
<evidence type="ECO:0000259" key="5">
    <source>
        <dbReference type="PROSITE" id="PS50004"/>
    </source>
</evidence>
<feature type="compositionally biased region" description="Basic and acidic residues" evidence="4">
    <location>
        <begin position="365"/>
        <end position="375"/>
    </location>
</feature>
<feature type="region of interest" description="Disordered" evidence="4">
    <location>
        <begin position="145"/>
        <end position="290"/>
    </location>
</feature>
<reference evidence="8" key="1">
    <citation type="submission" date="2025-08" db="UniProtKB">
        <authorList>
            <consortium name="RefSeq"/>
        </authorList>
    </citation>
    <scope>IDENTIFICATION</scope>
    <source>
        <tissue evidence="8">Blood</tissue>
    </source>
</reference>
<feature type="region of interest" description="Disordered" evidence="4">
    <location>
        <begin position="862"/>
        <end position="893"/>
    </location>
</feature>
<dbReference type="InterPro" id="IPR035892">
    <property type="entry name" value="C2_domain_sf"/>
</dbReference>
<dbReference type="RefSeq" id="XP_053058547.1">
    <property type="nucleotide sequence ID" value="XM_053202572.1"/>
</dbReference>
<dbReference type="InterPro" id="IPR000008">
    <property type="entry name" value="C2_dom"/>
</dbReference>
<feature type="compositionally biased region" description="Basic and acidic residues" evidence="4">
    <location>
        <begin position="310"/>
        <end position="320"/>
    </location>
</feature>
<feature type="compositionally biased region" description="Basic and acidic residues" evidence="4">
    <location>
        <begin position="197"/>
        <end position="208"/>
    </location>
</feature>
<protein>
    <submittedName>
        <fullName evidence="8">Synaptotagmin-like protein 2 isoform X6</fullName>
    </submittedName>
</protein>
<feature type="compositionally biased region" description="Basic and acidic residues" evidence="4">
    <location>
        <begin position="445"/>
        <end position="461"/>
    </location>
</feature>
<keyword evidence="2" id="KW-0677">Repeat</keyword>
<dbReference type="Proteomes" id="UP001652583">
    <property type="component" value="Chromosome D1"/>
</dbReference>
<feature type="compositionally biased region" description="Polar residues" evidence="4">
    <location>
        <begin position="881"/>
        <end position="893"/>
    </location>
</feature>
<feature type="compositionally biased region" description="Polar residues" evidence="4">
    <location>
        <begin position="398"/>
        <end position="444"/>
    </location>
</feature>
<dbReference type="CDD" id="cd04020">
    <property type="entry name" value="C2B_SLP_1-2-3-4"/>
    <property type="match status" value="1"/>
</dbReference>
<feature type="region of interest" description="Disordered" evidence="4">
    <location>
        <begin position="533"/>
        <end position="577"/>
    </location>
</feature>
<evidence type="ECO:0000313" key="8">
    <source>
        <dbReference type="RefSeq" id="XP_053058547.1"/>
    </source>
</evidence>
<evidence type="ECO:0000259" key="6">
    <source>
        <dbReference type="PROSITE" id="PS50916"/>
    </source>
</evidence>
<feature type="compositionally biased region" description="Polar residues" evidence="4">
    <location>
        <begin position="1135"/>
        <end position="1144"/>
    </location>
</feature>
<keyword evidence="3" id="KW-0472">Membrane</keyword>
<feature type="region of interest" description="Disordered" evidence="4">
    <location>
        <begin position="308"/>
        <end position="332"/>
    </location>
</feature>
<name>A0ABM3NGL1_ACIJB</name>
<dbReference type="PROSITE" id="PS50004">
    <property type="entry name" value="C2"/>
    <property type="match status" value="2"/>
</dbReference>
<evidence type="ECO:0000256" key="1">
    <source>
        <dbReference type="ARBA" id="ARBA00004370"/>
    </source>
</evidence>
<proteinExistence type="predicted"/>
<feature type="region of interest" description="Disordered" evidence="4">
    <location>
        <begin position="365"/>
        <end position="517"/>
    </location>
</feature>
<dbReference type="Gene3D" id="2.60.40.150">
    <property type="entry name" value="C2 domain"/>
    <property type="match status" value="2"/>
</dbReference>
<gene>
    <name evidence="8" type="primary">SYTL2</name>
</gene>
<dbReference type="InterPro" id="IPR043567">
    <property type="entry name" value="SYTL1-5_C2B"/>
</dbReference>
<dbReference type="CDD" id="cd08393">
    <property type="entry name" value="C2A_SLP-1_2"/>
    <property type="match status" value="1"/>
</dbReference>
<feature type="region of interest" description="Disordered" evidence="4">
    <location>
        <begin position="1057"/>
        <end position="1085"/>
    </location>
</feature>
<sequence length="1704" mass="191116">MRLKMIDLSFLTEEEQEAIMKVLQRDAALKRVEEERVRHLPEKIKDDQQLKNMSGQWFYEAKAKRHRDRIHGADIIRASMRKKKLQVAAEQSKDRANEAKESWVNNVNKDAILPPELTGALEEPEDVAPASPSSSVVNPASTVIDMSQENTRKSAVSPAKQRKNPFNSSKLPEDHLSQQTKSEPSKNGKAGFFQTSKEGELSESKEELSIPDISSQNLEKPKQTFPGPENGSQIKAPIPKARKMLHKSHELKQDDNQPFPRQRTDSLGARGAPRGILKRNSSSSSTDSETVRFLQNFEPKSKIVSPGLTIHERISEKENSLEDDDSSNSLEPLKHVRFSAVKDELPQSPGLSHGRDIGEFSVLESDRLKNGAEDKVDVDEFWNDPKPPQYRKPLPLHQSASSPSASKNETCQPMTSGSFPINGHRSPSQVLTTRPESIENSPTINEHKAKPSELSRLKSELSKSPADGLSCVEPEPSQVPGHSSRDHQQGKPPLLKALKAMTSSHSDPFATEIRKTTDDSISKVLDWFNRSCHSEDNKSSLQHPQGIEPKEEIDSESQVATTLVTDDTSVKESGSKALLSAKVKVTPMESDLTFQEKGYMLPSGNCQNNNVNIKPKPINLFQQGKEGPGILQSCEIYDPNQGSKTMDYSQGSKNIGEGNRVLPPTSNYSYSAVTGPDAEDQVPCNIKAIGTLGEEEPKLHGFEKSRGNSEVNFDSSTLVKEPSLKDNTKTEKKSKEEDTYILKASLEPEYIESPHGIAKDKSWKKPEVQLQDAVEAPKNQVQREKYKRVSDRISFWEGEKAAAKLTHKEPTSSCSQGRPSAKAYQPVKSMDNLSTGQTEYNQVISKQVVLDGNGHIAHLSSFYSSNKSKETRPQKPGPSKNYPSVDQSGEMSPFQNRINEPIKMLPEAESWHYKRDLTLPSWQHPSNVASGIYTPLEKDRSLIGESNPNFKVMSLKERMDEPNMEQVYNHSQFENLRKFWDIGANTNSQDNVEKNTTIVSQKPLVPFNSQKHKELSDIKSSGKNMHEIGTLPGKKKLPAREEIEKLNSKCTLQVLPDETTFPLRPSRRSAHQLPGNESSKENAKKNTEWFVTPVFKEEKDYSDQEIQESIVKTSVLSKDYKDTFNDNLQKLLSEASSPAMQTSVGKVHEKQVPEREISGNKTWPHDTDFVDTEGEDRGHEEIINEHVDKTVAPPKVKPNTLTASLDKLLKEATGTSPSPLPTMLEPVTTRINSEPEESRVYEKGIEWSHNISDYQKEIIAPFPKGEETLGNAALLQKAESGSEEEPSPVLKTLEKSATRKMPSKSLEDISSDSPNQAKVDNLPEELVRSAEDDQKADQEPDTNECIQGISTVPSQPDHQFSHPDKLKRMSKSVPAFLQDEVSGSVMSVYSGDFGNLEVKGNIQFAIDYVDSLKELHVFVAQCKDLAAADVKKQRSDPYVKAYLLPDKGKMGKKKTLVVKKTLNPVYNEILRYKVEKQILKTQKLNLSVWHRDTFKRNSFLGEVELDLETWDWDNKQNKQLKWYPLKRKTAPVALEAENRGEMKLALQYVPDPIPGKKLPTTGEVHIWVKECLDLPLLRGNHLNSFVKCIILPDTSRKSRQKTRAVGKTTNPVFNHTMVYDGFRPEDLTEACVELTVWDHYKLTNQFLGGLRIGFGTGKSYGTEVDWMDSTSEEVALWEKMVNSPNTWIEATLPLRMLLIAKISK</sequence>
<dbReference type="Pfam" id="PF00168">
    <property type="entry name" value="C2"/>
    <property type="match status" value="2"/>
</dbReference>
<dbReference type="SMART" id="SM00239">
    <property type="entry name" value="C2"/>
    <property type="match status" value="2"/>
</dbReference>
<feature type="region of interest" description="Disordered" evidence="4">
    <location>
        <begin position="1010"/>
        <end position="1031"/>
    </location>
</feature>
<organism evidence="7 8">
    <name type="scientific">Acinonyx jubatus</name>
    <name type="common">Cheetah</name>
    <dbReference type="NCBI Taxonomy" id="32536"/>
    <lineage>
        <taxon>Eukaryota</taxon>
        <taxon>Metazoa</taxon>
        <taxon>Chordata</taxon>
        <taxon>Craniata</taxon>
        <taxon>Vertebrata</taxon>
        <taxon>Euteleostomi</taxon>
        <taxon>Mammalia</taxon>
        <taxon>Eutheria</taxon>
        <taxon>Laurasiatheria</taxon>
        <taxon>Carnivora</taxon>
        <taxon>Feliformia</taxon>
        <taxon>Felidae</taxon>
        <taxon>Felinae</taxon>
        <taxon>Acinonyx</taxon>
    </lineage>
</organism>
<dbReference type="PANTHER" id="PTHR45716:SF5">
    <property type="entry name" value="SYNAPTOTAGMIN-LIKE PROTEIN 2"/>
    <property type="match status" value="1"/>
</dbReference>
<dbReference type="PROSITE" id="PS50916">
    <property type="entry name" value="RABBD"/>
    <property type="match status" value="1"/>
</dbReference>
<feature type="compositionally biased region" description="Basic and acidic residues" evidence="4">
    <location>
        <begin position="1325"/>
        <end position="1338"/>
    </location>
</feature>
<dbReference type="InterPro" id="IPR010911">
    <property type="entry name" value="Rab_BD"/>
</dbReference>
<feature type="region of interest" description="Disordered" evidence="4">
    <location>
        <begin position="1135"/>
        <end position="1173"/>
    </location>
</feature>
<feature type="domain" description="RabBD" evidence="6">
    <location>
        <begin position="5"/>
        <end position="61"/>
    </location>
</feature>
<feature type="region of interest" description="Disordered" evidence="4">
    <location>
        <begin position="804"/>
        <end position="824"/>
    </location>
</feature>